<dbReference type="Gene3D" id="1.20.140.150">
    <property type="match status" value="1"/>
</dbReference>
<organism evidence="3 4">
    <name type="scientific">Geotrichum candidum</name>
    <name type="common">Oospora lactis</name>
    <name type="synonym">Dipodascus geotrichum</name>
    <dbReference type="NCBI Taxonomy" id="1173061"/>
    <lineage>
        <taxon>Eukaryota</taxon>
        <taxon>Fungi</taxon>
        <taxon>Dikarya</taxon>
        <taxon>Ascomycota</taxon>
        <taxon>Saccharomycotina</taxon>
        <taxon>Dipodascomycetes</taxon>
        <taxon>Dipodascales</taxon>
        <taxon>Dipodascaceae</taxon>
        <taxon>Geotrichum</taxon>
    </lineage>
</organism>
<feature type="compositionally biased region" description="Polar residues" evidence="1">
    <location>
        <begin position="306"/>
        <end position="320"/>
    </location>
</feature>
<gene>
    <name evidence="3" type="ORF">DV451_003924</name>
</gene>
<dbReference type="EMBL" id="QQZK01000097">
    <property type="protein sequence ID" value="KAF5097226.1"/>
    <property type="molecule type" value="Genomic_DNA"/>
</dbReference>
<dbReference type="PANTHER" id="PTHR28019:SF2">
    <property type="entry name" value="CELL MEMBRANE PROTEIN YLR413W-RELATED"/>
    <property type="match status" value="1"/>
</dbReference>
<dbReference type="PANTHER" id="PTHR28019">
    <property type="entry name" value="CELL MEMBRANE PROTEIN YLR413W-RELATED"/>
    <property type="match status" value="1"/>
</dbReference>
<dbReference type="GO" id="GO:0051285">
    <property type="term" value="C:cell cortex of cell tip"/>
    <property type="evidence" value="ECO:0007669"/>
    <property type="project" value="TreeGrafter"/>
</dbReference>
<feature type="region of interest" description="Disordered" evidence="1">
    <location>
        <begin position="245"/>
        <end position="272"/>
    </location>
</feature>
<keyword evidence="2" id="KW-0472">Membrane</keyword>
<dbReference type="InterPro" id="IPR009571">
    <property type="entry name" value="SUR7/Rim9-like_fungi"/>
</dbReference>
<proteinExistence type="predicted"/>
<feature type="transmembrane region" description="Helical" evidence="2">
    <location>
        <begin position="7"/>
        <end position="27"/>
    </location>
</feature>
<dbReference type="AlphaFoldDB" id="A0A9P5G2V6"/>
<dbReference type="GO" id="GO:0005886">
    <property type="term" value="C:plasma membrane"/>
    <property type="evidence" value="ECO:0007669"/>
    <property type="project" value="InterPro"/>
</dbReference>
<feature type="transmembrane region" description="Helical" evidence="2">
    <location>
        <begin position="214"/>
        <end position="238"/>
    </location>
</feature>
<accession>A0A9P5G2V6</accession>
<dbReference type="Pfam" id="PF06687">
    <property type="entry name" value="SUR7"/>
    <property type="match status" value="1"/>
</dbReference>
<reference evidence="3" key="1">
    <citation type="journal article" date="2020" name="Front. Microbiol.">
        <title>Phenotypic and Genetic Characterization of the Cheese Ripening Yeast Geotrichum candidum.</title>
        <authorList>
            <person name="Perkins V."/>
            <person name="Vignola S."/>
            <person name="Lessard M.H."/>
            <person name="Plante P.L."/>
            <person name="Corbeil J."/>
            <person name="Dugat-Bony E."/>
            <person name="Frenette M."/>
            <person name="Labrie S."/>
        </authorList>
    </citation>
    <scope>NUCLEOTIDE SEQUENCE</scope>
    <source>
        <strain evidence="3">LMA-70</strain>
    </source>
</reference>
<feature type="compositionally biased region" description="Polar residues" evidence="1">
    <location>
        <begin position="255"/>
        <end position="272"/>
    </location>
</feature>
<evidence type="ECO:0000313" key="4">
    <source>
        <dbReference type="Proteomes" id="UP000750522"/>
    </source>
</evidence>
<dbReference type="Proteomes" id="UP000750522">
    <property type="component" value="Unassembled WGS sequence"/>
</dbReference>
<comment type="caution">
    <text evidence="3">The sequence shown here is derived from an EMBL/GenBank/DDBJ whole genome shotgun (WGS) entry which is preliminary data.</text>
</comment>
<evidence type="ECO:0008006" key="5">
    <source>
        <dbReference type="Google" id="ProtNLM"/>
    </source>
</evidence>
<evidence type="ECO:0000256" key="1">
    <source>
        <dbReference type="SAM" id="MobiDB-lite"/>
    </source>
</evidence>
<feature type="transmembrane region" description="Helical" evidence="2">
    <location>
        <begin position="136"/>
        <end position="159"/>
    </location>
</feature>
<sequence>METYNLCPLLGVFFSFASMVLLIFILIGNIRPVRVLEDIYFLKLTTDGLTSQIVPDLAGFSSAEVNKLKEITQYTIGLWNFCYGNTQEITTCANTAGDYHFALVDIVYEVLGVWTTVTSPGNLDSNNDKILSMSKAIIGLYVAAIALSFFTTIFGSLSLNRQRLFRVLTALLSFLALVVTLAASAVATGLYLYIRQTINDNQDSLYASIGRVAFGISWGAGLSALIAFIITTVATCILPERNSDFTSPKSEKQPFLTSETSYQAPPLPSTMNDPATVGLYQNNYNGAPDDMFSNNNNNYHSANHNQFVQPTHYNNHPGQV</sequence>
<reference evidence="3" key="2">
    <citation type="submission" date="2020-01" db="EMBL/GenBank/DDBJ databases">
        <authorList>
            <person name="Perkins V."/>
            <person name="Lessard M.-H."/>
            <person name="Dugat-Bony E."/>
            <person name="Frenette M."/>
            <person name="Labrie S."/>
        </authorList>
    </citation>
    <scope>NUCLEOTIDE SEQUENCE</scope>
    <source>
        <strain evidence="3">LMA-70</strain>
    </source>
</reference>
<dbReference type="GO" id="GO:0031505">
    <property type="term" value="P:fungal-type cell wall organization"/>
    <property type="evidence" value="ECO:0007669"/>
    <property type="project" value="TreeGrafter"/>
</dbReference>
<keyword evidence="2" id="KW-1133">Transmembrane helix</keyword>
<evidence type="ECO:0000313" key="3">
    <source>
        <dbReference type="EMBL" id="KAF5097226.1"/>
    </source>
</evidence>
<feature type="compositionally biased region" description="Low complexity" evidence="1">
    <location>
        <begin position="293"/>
        <end position="305"/>
    </location>
</feature>
<evidence type="ECO:0000256" key="2">
    <source>
        <dbReference type="SAM" id="Phobius"/>
    </source>
</evidence>
<protein>
    <recommendedName>
        <fullName evidence="5">SUR7 family protein pun1</fullName>
    </recommendedName>
</protein>
<name>A0A9P5G2V6_GEOCN</name>
<feature type="region of interest" description="Disordered" evidence="1">
    <location>
        <begin position="290"/>
        <end position="320"/>
    </location>
</feature>
<feature type="transmembrane region" description="Helical" evidence="2">
    <location>
        <begin position="171"/>
        <end position="194"/>
    </location>
</feature>
<keyword evidence="2" id="KW-0812">Transmembrane</keyword>
<dbReference type="InterPro" id="IPR052413">
    <property type="entry name" value="SUR7_domain"/>
</dbReference>